<name>A0A3N0YXV7_ANAGA</name>
<feature type="domain" description="Ig-like" evidence="4">
    <location>
        <begin position="216"/>
        <end position="306"/>
    </location>
</feature>
<feature type="domain" description="Ig-like" evidence="4">
    <location>
        <begin position="62"/>
        <end position="147"/>
    </location>
</feature>
<evidence type="ECO:0000313" key="5">
    <source>
        <dbReference type="EMBL" id="ROL51139.1"/>
    </source>
</evidence>
<comment type="caution">
    <text evidence="5">The sequence shown here is derived from an EMBL/GenBank/DDBJ whole genome shotgun (WGS) entry which is preliminary data.</text>
</comment>
<dbReference type="Gene3D" id="2.60.40.10">
    <property type="entry name" value="Immunoglobulins"/>
    <property type="match status" value="3"/>
</dbReference>
<evidence type="ECO:0000256" key="2">
    <source>
        <dbReference type="ARBA" id="ARBA00023157"/>
    </source>
</evidence>
<dbReference type="Proteomes" id="UP000281406">
    <property type="component" value="Unassembled WGS sequence"/>
</dbReference>
<dbReference type="InterPro" id="IPR036179">
    <property type="entry name" value="Ig-like_dom_sf"/>
</dbReference>
<dbReference type="AlphaFoldDB" id="A0A3N0YXV7"/>
<dbReference type="OrthoDB" id="6151406at2759"/>
<keyword evidence="1" id="KW-0732">Signal</keyword>
<organism evidence="5 6">
    <name type="scientific">Anabarilius grahami</name>
    <name type="common">Kanglang fish</name>
    <name type="synonym">Barilius grahami</name>
    <dbReference type="NCBI Taxonomy" id="495550"/>
    <lineage>
        <taxon>Eukaryota</taxon>
        <taxon>Metazoa</taxon>
        <taxon>Chordata</taxon>
        <taxon>Craniata</taxon>
        <taxon>Vertebrata</taxon>
        <taxon>Euteleostomi</taxon>
        <taxon>Actinopterygii</taxon>
        <taxon>Neopterygii</taxon>
        <taxon>Teleostei</taxon>
        <taxon>Ostariophysi</taxon>
        <taxon>Cypriniformes</taxon>
        <taxon>Xenocyprididae</taxon>
        <taxon>Xenocypridinae</taxon>
        <taxon>Xenocypridinae incertae sedis</taxon>
        <taxon>Anabarilius</taxon>
    </lineage>
</organism>
<dbReference type="GO" id="GO:0006955">
    <property type="term" value="P:immune response"/>
    <property type="evidence" value="ECO:0007669"/>
    <property type="project" value="TreeGrafter"/>
</dbReference>
<dbReference type="GO" id="GO:0009897">
    <property type="term" value="C:external side of plasma membrane"/>
    <property type="evidence" value="ECO:0007669"/>
    <property type="project" value="TreeGrafter"/>
</dbReference>
<evidence type="ECO:0000259" key="4">
    <source>
        <dbReference type="PROSITE" id="PS50835"/>
    </source>
</evidence>
<feature type="region of interest" description="Disordered" evidence="3">
    <location>
        <begin position="126"/>
        <end position="149"/>
    </location>
</feature>
<sequence length="430" mass="46465">MRIDVNSKSDPNTTEEGRTEPSPMQLLTSDPNSEWRMTRLVDMIGICTVIQQLDGTRPSERPKAKVSIKPNQHVFRGETVTLRCDIDAEGVTSWRYYWYKGGSTRVISELQEHKFSSVSEFDAGKYSCNGSETEGSEKGGSRSSQLSDEVTLTVSGSSNHYELLSDSSRGSGGKYTVSSAALNHTGVYVCRAEREKTAHNTKYSNTQPLWVTGVSPRVSLIISPSRTQHFTSVSLSLSCEDQSNSDGWTVRRYTERRGLEDCSSSAFGSQTRSTCKISSTHPSDTGVYWCQSVSGESYHHINITVHICRVPVSTLVPRVCGSISALQYSGVALGLPGSPPPMALPQLVVPLVLPGPLQQGSTMAHTSIGFTVDLHNGSALRHSLAPSSIISFLATYSINSSLAPDSINSSMASSSIVSSLAAPFLHCPVD</sequence>
<dbReference type="Pfam" id="PF13895">
    <property type="entry name" value="Ig_2"/>
    <property type="match status" value="1"/>
</dbReference>
<dbReference type="FunFam" id="2.60.40.10:FF:001607">
    <property type="entry name" value="Leukocyte immune-type receptor TS32.15 L2.5a"/>
    <property type="match status" value="1"/>
</dbReference>
<evidence type="ECO:0000256" key="3">
    <source>
        <dbReference type="SAM" id="MobiDB-lite"/>
    </source>
</evidence>
<dbReference type="PANTHER" id="PTHR11481:SF64">
    <property type="entry name" value="FC RECEPTOR-LIKE PROTEIN 4"/>
    <property type="match status" value="1"/>
</dbReference>
<dbReference type="PANTHER" id="PTHR11481">
    <property type="entry name" value="IMMUNOGLOBULIN FC RECEPTOR"/>
    <property type="match status" value="1"/>
</dbReference>
<feature type="region of interest" description="Disordered" evidence="3">
    <location>
        <begin position="1"/>
        <end position="30"/>
    </location>
</feature>
<gene>
    <name evidence="5" type="ORF">DPX16_12048</name>
</gene>
<evidence type="ECO:0000256" key="1">
    <source>
        <dbReference type="ARBA" id="ARBA00022729"/>
    </source>
</evidence>
<proteinExistence type="predicted"/>
<protein>
    <recommendedName>
        <fullName evidence="4">Ig-like domain-containing protein</fullName>
    </recommendedName>
</protein>
<dbReference type="EMBL" id="RJVU01019149">
    <property type="protein sequence ID" value="ROL51139.1"/>
    <property type="molecule type" value="Genomic_DNA"/>
</dbReference>
<reference evidence="5 6" key="1">
    <citation type="submission" date="2018-10" db="EMBL/GenBank/DDBJ databases">
        <title>Genome assembly for a Yunnan-Guizhou Plateau 3E fish, Anabarilius grahami (Regan), and its evolutionary and genetic applications.</title>
        <authorList>
            <person name="Jiang W."/>
        </authorList>
    </citation>
    <scope>NUCLEOTIDE SEQUENCE [LARGE SCALE GENOMIC DNA]</scope>
    <source>
        <strain evidence="5">AG-KIZ</strain>
        <tissue evidence="5">Muscle</tissue>
    </source>
</reference>
<dbReference type="GO" id="GO:0004888">
    <property type="term" value="F:transmembrane signaling receptor activity"/>
    <property type="evidence" value="ECO:0007669"/>
    <property type="project" value="TreeGrafter"/>
</dbReference>
<keyword evidence="6" id="KW-1185">Reference proteome</keyword>
<dbReference type="InterPro" id="IPR050488">
    <property type="entry name" value="Ig_Fc_receptor"/>
</dbReference>
<dbReference type="InterPro" id="IPR003599">
    <property type="entry name" value="Ig_sub"/>
</dbReference>
<dbReference type="SMART" id="SM00409">
    <property type="entry name" value="IG"/>
    <property type="match status" value="2"/>
</dbReference>
<dbReference type="GO" id="GO:0007166">
    <property type="term" value="P:cell surface receptor signaling pathway"/>
    <property type="evidence" value="ECO:0007669"/>
    <property type="project" value="TreeGrafter"/>
</dbReference>
<dbReference type="InterPro" id="IPR013783">
    <property type="entry name" value="Ig-like_fold"/>
</dbReference>
<dbReference type="SUPFAM" id="SSF48726">
    <property type="entry name" value="Immunoglobulin"/>
    <property type="match status" value="2"/>
</dbReference>
<accession>A0A3N0YXV7</accession>
<dbReference type="InterPro" id="IPR007110">
    <property type="entry name" value="Ig-like_dom"/>
</dbReference>
<dbReference type="PROSITE" id="PS50835">
    <property type="entry name" value="IG_LIKE"/>
    <property type="match status" value="2"/>
</dbReference>
<keyword evidence="2" id="KW-1015">Disulfide bond</keyword>
<evidence type="ECO:0000313" key="6">
    <source>
        <dbReference type="Proteomes" id="UP000281406"/>
    </source>
</evidence>